<evidence type="ECO:0000313" key="15">
    <source>
        <dbReference type="EnsemblMetazoa" id="XP_038049420.1"/>
    </source>
</evidence>
<dbReference type="EnsemblMetazoa" id="XM_038193492.1">
    <property type="protein sequence ID" value="XP_038049420.1"/>
    <property type="gene ID" value="LOC119723018"/>
</dbReference>
<dbReference type="InterPro" id="IPR002125">
    <property type="entry name" value="CMP_dCMP_dom"/>
</dbReference>
<reference evidence="15" key="1">
    <citation type="submission" date="2022-11" db="UniProtKB">
        <authorList>
            <consortium name="EnsemblMetazoa"/>
        </authorList>
    </citation>
    <scope>IDENTIFICATION</scope>
</reference>
<comment type="catalytic activity">
    <reaction evidence="12">
        <text>adenosine(34) in tRNA + H2O + H(+) = inosine(34) in tRNA + NH4(+)</text>
        <dbReference type="Rhea" id="RHEA:43168"/>
        <dbReference type="Rhea" id="RHEA-COMP:10373"/>
        <dbReference type="Rhea" id="RHEA-COMP:10374"/>
        <dbReference type="ChEBI" id="CHEBI:15377"/>
        <dbReference type="ChEBI" id="CHEBI:15378"/>
        <dbReference type="ChEBI" id="CHEBI:28938"/>
        <dbReference type="ChEBI" id="CHEBI:74411"/>
        <dbReference type="ChEBI" id="CHEBI:82852"/>
        <dbReference type="EC" id="3.5.4.33"/>
    </reaction>
</comment>
<keyword evidence="6" id="KW-0819">tRNA processing</keyword>
<dbReference type="PANTHER" id="PTHR11079:SF149">
    <property type="entry name" value="TRNA-SPECIFIC ADENOSINE DEAMINASE 2"/>
    <property type="match status" value="1"/>
</dbReference>
<protein>
    <recommendedName>
        <fullName evidence="5">tRNA-specific adenosine deaminase 2</fullName>
        <ecNumber evidence="4">3.5.4.33</ecNumber>
    </recommendedName>
    <alternativeName>
        <fullName evidence="11">Deaminase domain-containing protein 1</fullName>
    </alternativeName>
    <alternativeName>
        <fullName evidence="10">tRNA-specific adenosine-34 deaminase subunit ADAT2</fullName>
    </alternativeName>
</protein>
<dbReference type="PROSITE" id="PS51747">
    <property type="entry name" value="CYT_DCMP_DEAMINASES_2"/>
    <property type="match status" value="1"/>
</dbReference>
<evidence type="ECO:0000256" key="8">
    <source>
        <dbReference type="ARBA" id="ARBA00022801"/>
    </source>
</evidence>
<dbReference type="PANTHER" id="PTHR11079">
    <property type="entry name" value="CYTOSINE DEAMINASE FAMILY MEMBER"/>
    <property type="match status" value="1"/>
</dbReference>
<evidence type="ECO:0000256" key="11">
    <source>
        <dbReference type="ARBA" id="ARBA00033441"/>
    </source>
</evidence>
<evidence type="ECO:0000256" key="1">
    <source>
        <dbReference type="ARBA" id="ARBA00001947"/>
    </source>
</evidence>
<proteinExistence type="inferred from homology"/>
<evidence type="ECO:0000256" key="7">
    <source>
        <dbReference type="ARBA" id="ARBA00022723"/>
    </source>
</evidence>
<dbReference type="Proteomes" id="UP000887568">
    <property type="component" value="Unplaced"/>
</dbReference>
<dbReference type="EC" id="3.5.4.33" evidence="4"/>
<dbReference type="InterPro" id="IPR016192">
    <property type="entry name" value="APOBEC/CMP_deaminase_Zn-bd"/>
</dbReference>
<evidence type="ECO:0000256" key="9">
    <source>
        <dbReference type="ARBA" id="ARBA00022833"/>
    </source>
</evidence>
<dbReference type="GO" id="GO:0005634">
    <property type="term" value="C:nucleus"/>
    <property type="evidence" value="ECO:0007669"/>
    <property type="project" value="TreeGrafter"/>
</dbReference>
<dbReference type="Pfam" id="PF00383">
    <property type="entry name" value="dCMP_cyt_deam_1"/>
    <property type="match status" value="1"/>
</dbReference>
<dbReference type="SUPFAM" id="SSF53927">
    <property type="entry name" value="Cytidine deaminase-like"/>
    <property type="match status" value="1"/>
</dbReference>
<keyword evidence="9" id="KW-0862">Zinc</keyword>
<dbReference type="InterPro" id="IPR016193">
    <property type="entry name" value="Cytidine_deaminase-like"/>
</dbReference>
<comment type="similarity">
    <text evidence="3">Belongs to the cytidine and deoxycytidylate deaminase family. ADAT2 subfamily.</text>
</comment>
<feature type="region of interest" description="Disordered" evidence="13">
    <location>
        <begin position="163"/>
        <end position="192"/>
    </location>
</feature>
<dbReference type="GO" id="GO:0008270">
    <property type="term" value="F:zinc ion binding"/>
    <property type="evidence" value="ECO:0007669"/>
    <property type="project" value="InterPro"/>
</dbReference>
<evidence type="ECO:0000256" key="12">
    <source>
        <dbReference type="ARBA" id="ARBA00048045"/>
    </source>
</evidence>
<feature type="compositionally biased region" description="Basic and acidic residues" evidence="13">
    <location>
        <begin position="176"/>
        <end position="192"/>
    </location>
</feature>
<dbReference type="GO" id="GO:0002100">
    <property type="term" value="P:tRNA wobble adenosine to inosine editing"/>
    <property type="evidence" value="ECO:0007669"/>
    <property type="project" value="InterPro"/>
</dbReference>
<name>A0A913ZEP0_PATMI</name>
<dbReference type="GO" id="GO:0005737">
    <property type="term" value="C:cytoplasm"/>
    <property type="evidence" value="ECO:0007669"/>
    <property type="project" value="TreeGrafter"/>
</dbReference>
<dbReference type="PROSITE" id="PS00903">
    <property type="entry name" value="CYT_DCMP_DEAMINASES_1"/>
    <property type="match status" value="1"/>
</dbReference>
<evidence type="ECO:0000259" key="14">
    <source>
        <dbReference type="PROSITE" id="PS51747"/>
    </source>
</evidence>
<dbReference type="AlphaFoldDB" id="A0A913ZEP0"/>
<comment type="cofactor">
    <cofactor evidence="1">
        <name>Zn(2+)</name>
        <dbReference type="ChEBI" id="CHEBI:29105"/>
    </cofactor>
</comment>
<evidence type="ECO:0000256" key="2">
    <source>
        <dbReference type="ARBA" id="ARBA00002255"/>
    </source>
</evidence>
<dbReference type="RefSeq" id="XP_038049420.1">
    <property type="nucleotide sequence ID" value="XM_038193492.1"/>
</dbReference>
<dbReference type="OrthoDB" id="408702at2759"/>
<dbReference type="GeneID" id="119723018"/>
<dbReference type="HAMAP" id="MF_00972">
    <property type="entry name" value="tRNA_aden_deaminase"/>
    <property type="match status" value="1"/>
</dbReference>
<evidence type="ECO:0000256" key="10">
    <source>
        <dbReference type="ARBA" id="ARBA00031817"/>
    </source>
</evidence>
<evidence type="ECO:0000256" key="6">
    <source>
        <dbReference type="ARBA" id="ARBA00022694"/>
    </source>
</evidence>
<evidence type="ECO:0000256" key="4">
    <source>
        <dbReference type="ARBA" id="ARBA00012740"/>
    </source>
</evidence>
<dbReference type="InterPro" id="IPR028883">
    <property type="entry name" value="tRNA_aden_deaminase"/>
</dbReference>
<evidence type="ECO:0000256" key="13">
    <source>
        <dbReference type="SAM" id="MobiDB-lite"/>
    </source>
</evidence>
<evidence type="ECO:0000313" key="16">
    <source>
        <dbReference type="Proteomes" id="UP000887568"/>
    </source>
</evidence>
<feature type="domain" description="CMP/dCMP-type deaminase" evidence="14">
    <location>
        <begin position="8"/>
        <end position="124"/>
    </location>
</feature>
<comment type="function">
    <text evidence="2">Probably participates in deamination of adenosine-34 to inosine in many tRNAs.</text>
</comment>
<dbReference type="CTD" id="134637"/>
<keyword evidence="8" id="KW-0378">Hydrolase</keyword>
<dbReference type="Gene3D" id="3.40.140.10">
    <property type="entry name" value="Cytidine Deaminase, domain 2"/>
    <property type="match status" value="1"/>
</dbReference>
<keyword evidence="7" id="KW-0479">Metal-binding</keyword>
<dbReference type="OMA" id="PCQMCAG"/>
<sequence length="192" mass="21265">MAESEISEQHLRWMNEAMDYAVAALDRGEVPVGCLLVYRDEVIATGNNRVNETKNATRHAELIAIEGAIRWCEDRGTRTEEVFRDTTLYVTVEPCIMCAGALRAVGIPSVVYGCANERFGGCGSVLSVHSDDIPSMGKTFKCVPGVFKDRAVQLLKEFYRGQNPNAPVPKIKPQQKNKDDKIIDSDSRTDAK</sequence>
<evidence type="ECO:0000256" key="5">
    <source>
        <dbReference type="ARBA" id="ARBA00019216"/>
    </source>
</evidence>
<dbReference type="CDD" id="cd01285">
    <property type="entry name" value="nucleoside_deaminase"/>
    <property type="match status" value="1"/>
</dbReference>
<dbReference type="GO" id="GO:0052717">
    <property type="term" value="F:tRNA-specific adenosine-34 deaminase activity"/>
    <property type="evidence" value="ECO:0007669"/>
    <property type="project" value="UniProtKB-EC"/>
</dbReference>
<evidence type="ECO:0000256" key="3">
    <source>
        <dbReference type="ARBA" id="ARBA00010669"/>
    </source>
</evidence>
<accession>A0A913ZEP0</accession>
<organism evidence="15 16">
    <name type="scientific">Patiria miniata</name>
    <name type="common">Bat star</name>
    <name type="synonym">Asterina miniata</name>
    <dbReference type="NCBI Taxonomy" id="46514"/>
    <lineage>
        <taxon>Eukaryota</taxon>
        <taxon>Metazoa</taxon>
        <taxon>Echinodermata</taxon>
        <taxon>Eleutherozoa</taxon>
        <taxon>Asterozoa</taxon>
        <taxon>Asteroidea</taxon>
        <taxon>Valvatacea</taxon>
        <taxon>Valvatida</taxon>
        <taxon>Asterinidae</taxon>
        <taxon>Patiria</taxon>
    </lineage>
</organism>
<keyword evidence="16" id="KW-1185">Reference proteome</keyword>